<reference evidence="2 3" key="1">
    <citation type="submission" date="2024-02" db="EMBL/GenBank/DDBJ databases">
        <title>Chromosome-scale genome assembly of the rough periwinkle Littorina saxatilis.</title>
        <authorList>
            <person name="De Jode A."/>
            <person name="Faria R."/>
            <person name="Formenti G."/>
            <person name="Sims Y."/>
            <person name="Smith T.P."/>
            <person name="Tracey A."/>
            <person name="Wood J.M.D."/>
            <person name="Zagrodzka Z.B."/>
            <person name="Johannesson K."/>
            <person name="Butlin R.K."/>
            <person name="Leder E.H."/>
        </authorList>
    </citation>
    <scope>NUCLEOTIDE SEQUENCE [LARGE SCALE GENOMIC DNA]</scope>
    <source>
        <strain evidence="2">Snail1</strain>
        <tissue evidence="2">Muscle</tissue>
    </source>
</reference>
<feature type="compositionally biased region" description="Basic residues" evidence="1">
    <location>
        <begin position="537"/>
        <end position="546"/>
    </location>
</feature>
<dbReference type="GO" id="GO:0003697">
    <property type="term" value="F:single-stranded DNA binding"/>
    <property type="evidence" value="ECO:0007669"/>
    <property type="project" value="InterPro"/>
</dbReference>
<accession>A0AAN9BCE5</accession>
<dbReference type="EMBL" id="JBAMIC010000008">
    <property type="protein sequence ID" value="KAK7103418.1"/>
    <property type="molecule type" value="Genomic_DNA"/>
</dbReference>
<dbReference type="Proteomes" id="UP001374579">
    <property type="component" value="Unassembled WGS sequence"/>
</dbReference>
<dbReference type="PANTHER" id="PTHR14944:SF2">
    <property type="entry name" value="RPA-RELATED PROTEIN RADX"/>
    <property type="match status" value="1"/>
</dbReference>
<evidence type="ECO:0000313" key="3">
    <source>
        <dbReference type="Proteomes" id="UP001374579"/>
    </source>
</evidence>
<dbReference type="PANTHER" id="PTHR14944">
    <property type="entry name" value="RPA-RELATED PROTEIN RADX"/>
    <property type="match status" value="1"/>
</dbReference>
<evidence type="ECO:0000256" key="1">
    <source>
        <dbReference type="SAM" id="MobiDB-lite"/>
    </source>
</evidence>
<dbReference type="AlphaFoldDB" id="A0AAN9BCE5"/>
<evidence type="ECO:0000313" key="2">
    <source>
        <dbReference type="EMBL" id="KAK7103418.1"/>
    </source>
</evidence>
<proteinExistence type="predicted"/>
<protein>
    <submittedName>
        <fullName evidence="2">Uncharacterized protein</fullName>
    </submittedName>
</protein>
<gene>
    <name evidence="2" type="ORF">V1264_018316</name>
</gene>
<feature type="region of interest" description="Disordered" evidence="1">
    <location>
        <begin position="536"/>
        <end position="565"/>
    </location>
</feature>
<name>A0AAN9BCE5_9CAEN</name>
<keyword evidence="3" id="KW-1185">Reference proteome</keyword>
<dbReference type="InterPro" id="IPR040893">
    <property type="entry name" value="RADX"/>
</dbReference>
<organism evidence="2 3">
    <name type="scientific">Littorina saxatilis</name>
    <dbReference type="NCBI Taxonomy" id="31220"/>
    <lineage>
        <taxon>Eukaryota</taxon>
        <taxon>Metazoa</taxon>
        <taxon>Spiralia</taxon>
        <taxon>Lophotrochozoa</taxon>
        <taxon>Mollusca</taxon>
        <taxon>Gastropoda</taxon>
        <taxon>Caenogastropoda</taxon>
        <taxon>Littorinimorpha</taxon>
        <taxon>Littorinoidea</taxon>
        <taxon>Littorinidae</taxon>
        <taxon>Littorina</taxon>
    </lineage>
</organism>
<dbReference type="Pfam" id="PF17659">
    <property type="entry name" value="RADX"/>
    <property type="match status" value="1"/>
</dbReference>
<sequence length="684" mass="77573">MSDSESLFSVENDLEQSVLTVVDVERYVIDPVFLQQTGLSGPHAFDAYDITVANNQHRRKVVMSYELNHLVQKRKIRAGTCVRLNKVNMRYDETALDGRGIPVVHELTVIEQRDEKDIDDLSTLPWYPKDGIHQAPQPLASCRGYYVDIWSSAEVAKTVDDFQVQVSDSLGTVDSQDLFSLQEVANRWQSVKSARPRLLLRVMRRSKLFHYARPNVKAKWPFQLQTVVGDETGCCVAVFWNILAPRYLHYIQEGTVLLLRNFIIKPRFQIPEHPVPRPPDLPWYDVDININAHHPTAEVTILEPSVLENLRDVDLPLPVTNFVTRRQLSSLPDGLICDVAGLVTFAGDIQREQAKGKPGDFWIKRWIQIRDHTSDRPIVIKLYRGVEKEKFEEAIDTGQFFVGRNMRVVHNLDQMQTSRQTRHVYLTSSRDTQIYVHEPDEDVDYPFAVTTTLRAAQQFANSTGLHLGTEGVLDQMLFSFPPQPTSFDSFTAAHQNLELTPSDGWESFVEKLSYRETTHIVVQARLVSASFHAGHESHRKSKRQLRSQKQQHVSSTSSVSGEDGAVHLGYHPSSPVPGINLEEDNFLTLEWRGLNADVILNTVKLCNLRTCPANLTLQSLLSGSYDAAPGERCADLRADVMDRLVVSRNVQSLPRYVILLDVYCVDGETALLGINRAFPVFRGR</sequence>
<comment type="caution">
    <text evidence="2">The sequence shown here is derived from an EMBL/GenBank/DDBJ whole genome shotgun (WGS) entry which is preliminary data.</text>
</comment>